<sequence length="39" mass="3870">ASTLAYLRQTRDAPTAAGSPVKAAAGPPPSIVLGTEKCC</sequence>
<protein>
    <submittedName>
        <fullName evidence="2">Uncharacterized protein</fullName>
    </submittedName>
</protein>
<gene>
    <name evidence="2" type="ORF">AK812_SmicGene42723</name>
</gene>
<evidence type="ECO:0000313" key="3">
    <source>
        <dbReference type="Proteomes" id="UP000186817"/>
    </source>
</evidence>
<name>A0A1Q9C2T7_SYMMI</name>
<comment type="caution">
    <text evidence="2">The sequence shown here is derived from an EMBL/GenBank/DDBJ whole genome shotgun (WGS) entry which is preliminary data.</text>
</comment>
<feature type="region of interest" description="Disordered" evidence="1">
    <location>
        <begin position="1"/>
        <end position="28"/>
    </location>
</feature>
<evidence type="ECO:0000256" key="1">
    <source>
        <dbReference type="SAM" id="MobiDB-lite"/>
    </source>
</evidence>
<keyword evidence="3" id="KW-1185">Reference proteome</keyword>
<dbReference type="Proteomes" id="UP000186817">
    <property type="component" value="Unassembled WGS sequence"/>
</dbReference>
<accession>A0A1Q9C2T7</accession>
<reference evidence="2 3" key="1">
    <citation type="submission" date="2016-02" db="EMBL/GenBank/DDBJ databases">
        <title>Genome analysis of coral dinoflagellate symbionts highlights evolutionary adaptations to a symbiotic lifestyle.</title>
        <authorList>
            <person name="Aranda M."/>
            <person name="Li Y."/>
            <person name="Liew Y.J."/>
            <person name="Baumgarten S."/>
            <person name="Simakov O."/>
            <person name="Wilson M."/>
            <person name="Piel J."/>
            <person name="Ashoor H."/>
            <person name="Bougouffa S."/>
            <person name="Bajic V.B."/>
            <person name="Ryu T."/>
            <person name="Ravasi T."/>
            <person name="Bayer T."/>
            <person name="Micklem G."/>
            <person name="Kim H."/>
            <person name="Bhak J."/>
            <person name="Lajeunesse T.C."/>
            <person name="Voolstra C.R."/>
        </authorList>
    </citation>
    <scope>NUCLEOTIDE SEQUENCE [LARGE SCALE GENOMIC DNA]</scope>
    <source>
        <strain evidence="2 3">CCMP2467</strain>
    </source>
</reference>
<proteinExistence type="predicted"/>
<organism evidence="2 3">
    <name type="scientific">Symbiodinium microadriaticum</name>
    <name type="common">Dinoflagellate</name>
    <name type="synonym">Zooxanthella microadriatica</name>
    <dbReference type="NCBI Taxonomy" id="2951"/>
    <lineage>
        <taxon>Eukaryota</taxon>
        <taxon>Sar</taxon>
        <taxon>Alveolata</taxon>
        <taxon>Dinophyceae</taxon>
        <taxon>Suessiales</taxon>
        <taxon>Symbiodiniaceae</taxon>
        <taxon>Symbiodinium</taxon>
    </lineage>
</organism>
<dbReference type="EMBL" id="LSRX01001811">
    <property type="protein sequence ID" value="OLP77233.1"/>
    <property type="molecule type" value="Genomic_DNA"/>
</dbReference>
<feature type="non-terminal residue" evidence="2">
    <location>
        <position position="1"/>
    </location>
</feature>
<dbReference type="AlphaFoldDB" id="A0A1Q9C2T7"/>
<evidence type="ECO:0000313" key="2">
    <source>
        <dbReference type="EMBL" id="OLP77233.1"/>
    </source>
</evidence>